<evidence type="ECO:0000256" key="3">
    <source>
        <dbReference type="ARBA" id="ARBA00022771"/>
    </source>
</evidence>
<proteinExistence type="predicted"/>
<name>A0A066X5P1_COLSU</name>
<dbReference type="FunFam" id="3.30.160.60:FF:000072">
    <property type="entry name" value="zinc finger protein 143 isoform X1"/>
    <property type="match status" value="1"/>
</dbReference>
<protein>
    <recommendedName>
        <fullName evidence="7">C2H2-type domain-containing protein</fullName>
    </recommendedName>
</protein>
<sequence length="157" mass="17344">MSATNKPYKCPEQLCTAALTTKSNLNRHMRQHRRIKMPCGKELGDHPSNNVRHQKNCCRCQSVMAESSGYTHPHSAGTPSDGSAYNEQQNSADGSIDTGTWTVDGYACSRRSSRGHLLTQSGSQRDQVPGLDDLFLQFKTTVDEPSLPATNSQHFTF</sequence>
<evidence type="ECO:0000256" key="1">
    <source>
        <dbReference type="ARBA" id="ARBA00022723"/>
    </source>
</evidence>
<evidence type="ECO:0000256" key="6">
    <source>
        <dbReference type="SAM" id="MobiDB-lite"/>
    </source>
</evidence>
<dbReference type="PROSITE" id="PS50157">
    <property type="entry name" value="ZINC_FINGER_C2H2_2"/>
    <property type="match status" value="1"/>
</dbReference>
<evidence type="ECO:0000313" key="9">
    <source>
        <dbReference type="Proteomes" id="UP000027238"/>
    </source>
</evidence>
<dbReference type="HOGENOM" id="CLU_1677784_0_0_1"/>
<keyword evidence="9" id="KW-1185">Reference proteome</keyword>
<dbReference type="AlphaFoldDB" id="A0A066X5P1"/>
<dbReference type="Proteomes" id="UP000027238">
    <property type="component" value="Unassembled WGS sequence"/>
</dbReference>
<keyword evidence="3 5" id="KW-0863">Zinc-finger</keyword>
<gene>
    <name evidence="8" type="ORF">CSUB01_00425</name>
</gene>
<dbReference type="InterPro" id="IPR036236">
    <property type="entry name" value="Znf_C2H2_sf"/>
</dbReference>
<dbReference type="SUPFAM" id="SSF57667">
    <property type="entry name" value="beta-beta-alpha zinc fingers"/>
    <property type="match status" value="1"/>
</dbReference>
<accession>A0A066X5P1</accession>
<dbReference type="GO" id="GO:0000978">
    <property type="term" value="F:RNA polymerase II cis-regulatory region sequence-specific DNA binding"/>
    <property type="evidence" value="ECO:0007669"/>
    <property type="project" value="UniProtKB-ARBA"/>
</dbReference>
<evidence type="ECO:0000256" key="5">
    <source>
        <dbReference type="PROSITE-ProRule" id="PRU00042"/>
    </source>
</evidence>
<evidence type="ECO:0000256" key="2">
    <source>
        <dbReference type="ARBA" id="ARBA00022737"/>
    </source>
</evidence>
<reference evidence="9" key="1">
    <citation type="journal article" date="2014" name="Genome Announc.">
        <title>Draft genome sequence of Colletotrichum sublineola, a destructive pathogen of cultivated sorghum.</title>
        <authorList>
            <person name="Baroncelli R."/>
            <person name="Sanz-Martin J.M."/>
            <person name="Rech G.E."/>
            <person name="Sukno S.A."/>
            <person name="Thon M.R."/>
        </authorList>
    </citation>
    <scope>NUCLEOTIDE SEQUENCE [LARGE SCALE GENOMIC DNA]</scope>
    <source>
        <strain evidence="9">TX430BB</strain>
    </source>
</reference>
<evidence type="ECO:0000259" key="7">
    <source>
        <dbReference type="PROSITE" id="PS50157"/>
    </source>
</evidence>
<dbReference type="OrthoDB" id="6077919at2759"/>
<dbReference type="EMBL" id="JMSE01001129">
    <property type="protein sequence ID" value="KDN64468.1"/>
    <property type="molecule type" value="Genomic_DNA"/>
</dbReference>
<comment type="caution">
    <text evidence="8">The sequence shown here is derived from an EMBL/GenBank/DDBJ whole genome shotgun (WGS) entry which is preliminary data.</text>
</comment>
<feature type="domain" description="C2H2-type" evidence="7">
    <location>
        <begin position="8"/>
        <end position="37"/>
    </location>
</feature>
<keyword evidence="1" id="KW-0479">Metal-binding</keyword>
<keyword evidence="4" id="KW-0862">Zinc</keyword>
<dbReference type="Gene3D" id="3.30.160.60">
    <property type="entry name" value="Classic Zinc Finger"/>
    <property type="match status" value="1"/>
</dbReference>
<dbReference type="PROSITE" id="PS00028">
    <property type="entry name" value="ZINC_FINGER_C2H2_1"/>
    <property type="match status" value="1"/>
</dbReference>
<dbReference type="GO" id="GO:0008270">
    <property type="term" value="F:zinc ion binding"/>
    <property type="evidence" value="ECO:0007669"/>
    <property type="project" value="UniProtKB-KW"/>
</dbReference>
<evidence type="ECO:0000256" key="4">
    <source>
        <dbReference type="ARBA" id="ARBA00022833"/>
    </source>
</evidence>
<keyword evidence="2" id="KW-0677">Repeat</keyword>
<feature type="compositionally biased region" description="Polar residues" evidence="6">
    <location>
        <begin position="77"/>
        <end position="99"/>
    </location>
</feature>
<dbReference type="GO" id="GO:0000981">
    <property type="term" value="F:DNA-binding transcription factor activity, RNA polymerase II-specific"/>
    <property type="evidence" value="ECO:0007669"/>
    <property type="project" value="UniProtKB-ARBA"/>
</dbReference>
<dbReference type="InterPro" id="IPR013087">
    <property type="entry name" value="Znf_C2H2_type"/>
</dbReference>
<evidence type="ECO:0000313" key="8">
    <source>
        <dbReference type="EMBL" id="KDN64468.1"/>
    </source>
</evidence>
<feature type="region of interest" description="Disordered" evidence="6">
    <location>
        <begin position="68"/>
        <end position="99"/>
    </location>
</feature>
<organism evidence="8 9">
    <name type="scientific">Colletotrichum sublineola</name>
    <name type="common">Sorghum anthracnose fungus</name>
    <dbReference type="NCBI Taxonomy" id="1173701"/>
    <lineage>
        <taxon>Eukaryota</taxon>
        <taxon>Fungi</taxon>
        <taxon>Dikarya</taxon>
        <taxon>Ascomycota</taxon>
        <taxon>Pezizomycotina</taxon>
        <taxon>Sordariomycetes</taxon>
        <taxon>Hypocreomycetidae</taxon>
        <taxon>Glomerellales</taxon>
        <taxon>Glomerellaceae</taxon>
        <taxon>Colletotrichum</taxon>
        <taxon>Colletotrichum graminicola species complex</taxon>
    </lineage>
</organism>